<reference evidence="1" key="1">
    <citation type="submission" date="2022-12" db="EMBL/GenBank/DDBJ databases">
        <title>Draft genome assemblies for two species of Escallonia (Escalloniales).</title>
        <authorList>
            <person name="Chanderbali A."/>
            <person name="Dervinis C."/>
            <person name="Anghel I."/>
            <person name="Soltis D."/>
            <person name="Soltis P."/>
            <person name="Zapata F."/>
        </authorList>
    </citation>
    <scope>NUCLEOTIDE SEQUENCE</scope>
    <source>
        <strain evidence="1">UCBG92.1500</strain>
        <tissue evidence="1">Leaf</tissue>
    </source>
</reference>
<accession>A0AA88RLG4</accession>
<dbReference type="EMBL" id="JAVXUO010001544">
    <property type="protein sequence ID" value="KAK2981326.1"/>
    <property type="molecule type" value="Genomic_DNA"/>
</dbReference>
<gene>
    <name evidence="1" type="ORF">RJ640_020196</name>
</gene>
<comment type="caution">
    <text evidence="1">The sequence shown here is derived from an EMBL/GenBank/DDBJ whole genome shotgun (WGS) entry which is preliminary data.</text>
</comment>
<dbReference type="PANTHER" id="PTHR47481:SF22">
    <property type="entry name" value="RETROTRANSPOSON GAG DOMAIN-CONTAINING PROTEIN"/>
    <property type="match status" value="1"/>
</dbReference>
<keyword evidence="2" id="KW-1185">Reference proteome</keyword>
<name>A0AA88RLG4_9ASTE</name>
<dbReference type="PANTHER" id="PTHR47481">
    <property type="match status" value="1"/>
</dbReference>
<sequence>MASSSSSIDLLITSSTSPVISQIDLVVTTLSMDVQPSAQPYLGLSQPSLPSRTVTSLPSAAVDSSTSVVTQFSTATIRPLGSFSANFSFLQQSIISSYWTHPSSASIVPQQTYFSSHTITPSPPFPFSVPPHGYPTPITPSHSTSSHPPAAPSLPSMPMLVAPNITHLVSLKLDANNYILWKSQFLPVLISHDLLDYIDGIFPCPPQYVSDSDGQAIVNPTYTAWARTDQSLLSWINATLTKDILQEVHELTSSRDVWLTLDRRFLDQSIAKELQLKLQLQSIQKGT</sequence>
<organism evidence="1 2">
    <name type="scientific">Escallonia rubra</name>
    <dbReference type="NCBI Taxonomy" id="112253"/>
    <lineage>
        <taxon>Eukaryota</taxon>
        <taxon>Viridiplantae</taxon>
        <taxon>Streptophyta</taxon>
        <taxon>Embryophyta</taxon>
        <taxon>Tracheophyta</taxon>
        <taxon>Spermatophyta</taxon>
        <taxon>Magnoliopsida</taxon>
        <taxon>eudicotyledons</taxon>
        <taxon>Gunneridae</taxon>
        <taxon>Pentapetalae</taxon>
        <taxon>asterids</taxon>
        <taxon>campanulids</taxon>
        <taxon>Escalloniales</taxon>
        <taxon>Escalloniaceae</taxon>
        <taxon>Escallonia</taxon>
    </lineage>
</organism>
<dbReference type="Pfam" id="PF14223">
    <property type="entry name" value="Retrotran_gag_2"/>
    <property type="match status" value="1"/>
</dbReference>
<protein>
    <recommendedName>
        <fullName evidence="3">Retrotransposon Copia-like N-terminal domain-containing protein</fullName>
    </recommendedName>
</protein>
<evidence type="ECO:0000313" key="1">
    <source>
        <dbReference type="EMBL" id="KAK2981326.1"/>
    </source>
</evidence>
<dbReference type="AlphaFoldDB" id="A0AA88RLG4"/>
<dbReference type="Proteomes" id="UP001187471">
    <property type="component" value="Unassembled WGS sequence"/>
</dbReference>
<evidence type="ECO:0000313" key="2">
    <source>
        <dbReference type="Proteomes" id="UP001187471"/>
    </source>
</evidence>
<evidence type="ECO:0008006" key="3">
    <source>
        <dbReference type="Google" id="ProtNLM"/>
    </source>
</evidence>
<proteinExistence type="predicted"/>